<dbReference type="RefSeq" id="WP_003591481.1">
    <property type="nucleotide sequence ID" value="NZ_BAYM01000037.1"/>
</dbReference>
<dbReference type="AlphaFoldDB" id="A0A0C9PLU2"/>
<dbReference type="Proteomes" id="UP000032552">
    <property type="component" value="Unassembled WGS sequence"/>
</dbReference>
<sequence length="106" mass="12115">MDEKQAIMVKMLELQHLFGKQTDVTAQTIVLKIKQAIDKLASKRTQGMNIGPQVRSIGYFIRDEMREHHYQLTAEQQTVLLDMEGQALDIERNFQPGLALSGINLF</sequence>
<dbReference type="EMBL" id="BAYM01000037">
    <property type="protein sequence ID" value="GAN35961.1"/>
    <property type="molecule type" value="Genomic_DNA"/>
</dbReference>
<name>A0A0C9PLU2_LACPA</name>
<organism evidence="1 2">
    <name type="scientific">Lacticaseibacillus paracasei NRIC 0644</name>
    <dbReference type="NCBI Taxonomy" id="1435038"/>
    <lineage>
        <taxon>Bacteria</taxon>
        <taxon>Bacillati</taxon>
        <taxon>Bacillota</taxon>
        <taxon>Bacilli</taxon>
        <taxon>Lactobacillales</taxon>
        <taxon>Lactobacillaceae</taxon>
        <taxon>Lacticaseibacillus</taxon>
    </lineage>
</organism>
<gene>
    <name evidence="1" type="ORF">LC0644_0550</name>
</gene>
<reference evidence="2" key="1">
    <citation type="submission" date="2014-05" db="EMBL/GenBank/DDBJ databases">
        <title>Whole genome sequencing of Lactobacillus casei NRIC0644.</title>
        <authorList>
            <person name="Atarashi H."/>
            <person name="Yoshida Y."/>
            <person name="Fujimura S."/>
            <person name="Tanaka N."/>
            <person name="Shiwa Y."/>
            <person name="Yoshikawa H."/>
            <person name="Okada S."/>
            <person name="Nakagawa J."/>
        </authorList>
    </citation>
    <scope>NUCLEOTIDE SEQUENCE [LARGE SCALE GENOMIC DNA]</scope>
    <source>
        <strain evidence="2">NRIC0644</strain>
    </source>
</reference>
<evidence type="ECO:0000313" key="2">
    <source>
        <dbReference type="Proteomes" id="UP000032552"/>
    </source>
</evidence>
<comment type="caution">
    <text evidence="1">The sequence shown here is derived from an EMBL/GenBank/DDBJ whole genome shotgun (WGS) entry which is preliminary data.</text>
</comment>
<accession>A0A0C9PLU2</accession>
<protein>
    <submittedName>
        <fullName evidence="1">Uncharacterized protein</fullName>
    </submittedName>
</protein>
<proteinExistence type="predicted"/>
<evidence type="ECO:0000313" key="1">
    <source>
        <dbReference type="EMBL" id="GAN35961.1"/>
    </source>
</evidence>